<name>A0ABQ9EVH1_TEGGR</name>
<feature type="domain" description="Endonuclease/exonuclease/phosphatase" evidence="1">
    <location>
        <begin position="144"/>
        <end position="297"/>
    </location>
</feature>
<dbReference type="Proteomes" id="UP001217089">
    <property type="component" value="Unassembled WGS sequence"/>
</dbReference>
<feature type="non-terminal residue" evidence="2">
    <location>
        <position position="729"/>
    </location>
</feature>
<proteinExistence type="predicted"/>
<keyword evidence="3" id="KW-1185">Reference proteome</keyword>
<protein>
    <recommendedName>
        <fullName evidence="1">Endonuclease/exonuclease/phosphatase domain-containing protein</fullName>
    </recommendedName>
</protein>
<dbReference type="SUPFAM" id="SSF56219">
    <property type="entry name" value="DNase I-like"/>
    <property type="match status" value="1"/>
</dbReference>
<sequence>MQILEIHKYGGRSGRSKIALLFFGILIRIVQFGTPVDFISTDLEKPENLGFYACSTLLKADRKNSALEKLFPTVINVHYNPGPIKYPCTGCDKPVRNSYFESSSILNSSAPNTPEVQNVNNTCIFNDLREVRKSAPSKFRIAHLNINSLRYKYDELKPILTDNLVDFMVISETKLDSSFRNSLFEAEGYKLQRRDRDDRGGGLAIWVREDIASRRRSDLESDQIECIVFEVMLDKLKWIIHCVYRPPSMQNDTFLSAYSKMIDKGIQYCDNYIVIGDFNYDLISVDKSQTLVDLCDLFNMENTISEPTCFKSNCNPSLVDVILTNKPGMCEKTVNFNTGISDCHHLISVGIKSLMPSLKPKKCAYRSFKNFDLHNYQKDLGKIKPPPEYQSHLDVNELYDTFINEISQVIDKHAPVKTRFQRKQPVPYMNADLRKAIYNKQKLRNKFEKSKTNYNWEMFRKQRNFVTKLKRKSIQMYFLERCAGGQKSKDFWPTIKPFLSKKHKTGQQKIILKCEETIVNDTRKVCNTFNKFFVNVAEGIGKGVSFDQETHPSIKAIKENRPDIPVFDFQLTNTEAVSKIISKINVKKATGVDNFSAKLLKADTHETYKKITNTGCLVLVQQKGIKMGLSKFINNFIDTFSTSDGKTTAKDLELHAKSVTTMIHCSPVFGLLFQYSFSFEDLLVLKMSRQSNSRGKQVRTPEAVHRYNYYMGGIDVGDQMILRYELHMK</sequence>
<dbReference type="PANTHER" id="PTHR33395">
    <property type="entry name" value="TRANSCRIPTASE, PUTATIVE-RELATED-RELATED"/>
    <property type="match status" value="1"/>
</dbReference>
<dbReference type="Pfam" id="PF03372">
    <property type="entry name" value="Exo_endo_phos"/>
    <property type="match status" value="1"/>
</dbReference>
<evidence type="ECO:0000313" key="3">
    <source>
        <dbReference type="Proteomes" id="UP001217089"/>
    </source>
</evidence>
<evidence type="ECO:0000313" key="2">
    <source>
        <dbReference type="EMBL" id="KAJ8307587.1"/>
    </source>
</evidence>
<gene>
    <name evidence="2" type="ORF">KUTeg_014863</name>
</gene>
<dbReference type="EMBL" id="JARBDR010000787">
    <property type="protein sequence ID" value="KAJ8307587.1"/>
    <property type="molecule type" value="Genomic_DNA"/>
</dbReference>
<dbReference type="Gene3D" id="3.60.10.10">
    <property type="entry name" value="Endonuclease/exonuclease/phosphatase"/>
    <property type="match status" value="1"/>
</dbReference>
<comment type="caution">
    <text evidence="2">The sequence shown here is derived from an EMBL/GenBank/DDBJ whole genome shotgun (WGS) entry which is preliminary data.</text>
</comment>
<dbReference type="InterPro" id="IPR036691">
    <property type="entry name" value="Endo/exonu/phosph_ase_sf"/>
</dbReference>
<accession>A0ABQ9EVH1</accession>
<organism evidence="2 3">
    <name type="scientific">Tegillarca granosa</name>
    <name type="common">Malaysian cockle</name>
    <name type="synonym">Anadara granosa</name>
    <dbReference type="NCBI Taxonomy" id="220873"/>
    <lineage>
        <taxon>Eukaryota</taxon>
        <taxon>Metazoa</taxon>
        <taxon>Spiralia</taxon>
        <taxon>Lophotrochozoa</taxon>
        <taxon>Mollusca</taxon>
        <taxon>Bivalvia</taxon>
        <taxon>Autobranchia</taxon>
        <taxon>Pteriomorphia</taxon>
        <taxon>Arcoida</taxon>
        <taxon>Arcoidea</taxon>
        <taxon>Arcidae</taxon>
        <taxon>Tegillarca</taxon>
    </lineage>
</organism>
<evidence type="ECO:0000259" key="1">
    <source>
        <dbReference type="Pfam" id="PF03372"/>
    </source>
</evidence>
<reference evidence="2 3" key="1">
    <citation type="submission" date="2022-12" db="EMBL/GenBank/DDBJ databases">
        <title>Chromosome-level genome of Tegillarca granosa.</title>
        <authorList>
            <person name="Kim J."/>
        </authorList>
    </citation>
    <scope>NUCLEOTIDE SEQUENCE [LARGE SCALE GENOMIC DNA]</scope>
    <source>
        <strain evidence="2">Teg-2019</strain>
        <tissue evidence="2">Adductor muscle</tissue>
    </source>
</reference>
<dbReference type="PANTHER" id="PTHR33395:SF22">
    <property type="entry name" value="REVERSE TRANSCRIPTASE DOMAIN-CONTAINING PROTEIN"/>
    <property type="match status" value="1"/>
</dbReference>
<dbReference type="InterPro" id="IPR005135">
    <property type="entry name" value="Endo/exonuclease/phosphatase"/>
</dbReference>